<evidence type="ECO:0000313" key="2">
    <source>
        <dbReference type="Proteomes" id="UP000182235"/>
    </source>
</evidence>
<protein>
    <submittedName>
        <fullName evidence="1">Uncharacterized protein</fullName>
    </submittedName>
</protein>
<keyword evidence="2" id="KW-1185">Reference proteome</keyword>
<dbReference type="OrthoDB" id="417697at2759"/>
<proteinExistence type="predicted"/>
<dbReference type="EMBL" id="LGRN01000004">
    <property type="protein sequence ID" value="OJD19772.1"/>
    <property type="molecule type" value="Genomic_DNA"/>
</dbReference>
<reference evidence="1 2" key="1">
    <citation type="submission" date="2015-07" db="EMBL/GenBank/DDBJ databases">
        <title>Emmonsia species relationships and genome sequence.</title>
        <authorList>
            <consortium name="The Broad Institute Genomics Platform"/>
            <person name="Cuomo C.A."/>
            <person name="Munoz J.F."/>
            <person name="Imamovic A."/>
            <person name="Priest M.E."/>
            <person name="Young S."/>
            <person name="Clay O.K."/>
            <person name="McEwen J.G."/>
        </authorList>
    </citation>
    <scope>NUCLEOTIDE SEQUENCE [LARGE SCALE GENOMIC DNA]</scope>
    <source>
        <strain evidence="1 2">UAMH 9510</strain>
    </source>
</reference>
<sequence>MASTTSDGILYPFKRHSKASMWYVKISVRLNHYAKKDTLNDFFPLPSINISAGWANTPVSSNSWVHGLAQLLEEQKLQVEVKEQYENPDYYLPIMAQSHLAGLDEYIYQKKEDNAIEKFQEQLAAEFKAGTFVDISYIYVVARKPEVSNGFLLQGHRLLGRSSSAALPIEFFQHASKSLLCYITTSLIYLKRIQSEILDTIINNDNGKWENVPATQYVVV</sequence>
<accession>A0A1J9QV88</accession>
<comment type="caution">
    <text evidence="1">The sequence shown here is derived from an EMBL/GenBank/DDBJ whole genome shotgun (WGS) entry which is preliminary data.</text>
</comment>
<dbReference type="AlphaFoldDB" id="A0A1J9QV88"/>
<dbReference type="Proteomes" id="UP000182235">
    <property type="component" value="Unassembled WGS sequence"/>
</dbReference>
<evidence type="ECO:0000313" key="1">
    <source>
        <dbReference type="EMBL" id="OJD19772.1"/>
    </source>
</evidence>
<dbReference type="VEuPathDB" id="FungiDB:AJ78_00271"/>
<name>A0A1J9QV88_9EURO</name>
<gene>
    <name evidence="1" type="ORF">AJ78_00271</name>
</gene>
<organism evidence="1 2">
    <name type="scientific">Emergomyces pasteurianus Ep9510</name>
    <dbReference type="NCBI Taxonomy" id="1447872"/>
    <lineage>
        <taxon>Eukaryota</taxon>
        <taxon>Fungi</taxon>
        <taxon>Dikarya</taxon>
        <taxon>Ascomycota</taxon>
        <taxon>Pezizomycotina</taxon>
        <taxon>Eurotiomycetes</taxon>
        <taxon>Eurotiomycetidae</taxon>
        <taxon>Onygenales</taxon>
        <taxon>Ajellomycetaceae</taxon>
        <taxon>Emergomyces</taxon>
    </lineage>
</organism>